<dbReference type="SUPFAM" id="SSF57850">
    <property type="entry name" value="RING/U-box"/>
    <property type="match status" value="2"/>
</dbReference>
<sequence>MQIFFRGFKNNTISAQLRDGFTLNDFLLTTQQALGFASLQEARSFRYALCNKALDVERESAFETQKYRITQDCVIVIMVRLLGGYILSETLDSIAKQELFIEMEKVPTSIKTCTICLDDEAHCLRVCCTHMCKQDFAQWFIAKDFKVSCTICWSPIQPKNLFKTPEYIATLQALEDEKQLLQNIDCQRCGECQAMMVNESMTSQQVCPFCRRVFCFFCNRPWKALKMQDRKHSCGKECVYETMLSFHLTTFHYRDDMKIPSQRTCPKCLNLGAYDDKCKYHTCTVCKFSFCFLCLKEKQTCERHSAYDKRCVQTPVLQDYSMFPRLLA</sequence>
<dbReference type="OrthoDB" id="419317at2759"/>
<dbReference type="PANTHER" id="PTHR11685">
    <property type="entry name" value="RBR FAMILY RING FINGER AND IBR DOMAIN-CONTAINING"/>
    <property type="match status" value="1"/>
</dbReference>
<dbReference type="EMBL" id="JAAAHY010001387">
    <property type="protein sequence ID" value="KAF9949667.1"/>
    <property type="molecule type" value="Genomic_DNA"/>
</dbReference>
<comment type="caution">
    <text evidence="1">The sequence shown here is derived from an EMBL/GenBank/DDBJ whole genome shotgun (WGS) entry which is preliminary data.</text>
</comment>
<name>A0A9P6IVU9_MORAP</name>
<evidence type="ECO:0000313" key="2">
    <source>
        <dbReference type="Proteomes" id="UP000738359"/>
    </source>
</evidence>
<organism evidence="1 2">
    <name type="scientific">Mortierella alpina</name>
    <name type="common">Oleaginous fungus</name>
    <name type="synonym">Mortierella renispora</name>
    <dbReference type="NCBI Taxonomy" id="64518"/>
    <lineage>
        <taxon>Eukaryota</taxon>
        <taxon>Fungi</taxon>
        <taxon>Fungi incertae sedis</taxon>
        <taxon>Mucoromycota</taxon>
        <taxon>Mortierellomycotina</taxon>
        <taxon>Mortierellomycetes</taxon>
        <taxon>Mortierellales</taxon>
        <taxon>Mortierellaceae</taxon>
        <taxon>Mortierella</taxon>
    </lineage>
</organism>
<dbReference type="Proteomes" id="UP000738359">
    <property type="component" value="Unassembled WGS sequence"/>
</dbReference>
<gene>
    <name evidence="1" type="ORF">BGZ70_001671</name>
</gene>
<evidence type="ECO:0000313" key="1">
    <source>
        <dbReference type="EMBL" id="KAF9949667.1"/>
    </source>
</evidence>
<dbReference type="GO" id="GO:0016567">
    <property type="term" value="P:protein ubiquitination"/>
    <property type="evidence" value="ECO:0007669"/>
    <property type="project" value="InterPro"/>
</dbReference>
<reference evidence="1" key="1">
    <citation type="journal article" date="2020" name="Fungal Divers.">
        <title>Resolving the Mortierellaceae phylogeny through synthesis of multi-gene phylogenetics and phylogenomics.</title>
        <authorList>
            <person name="Vandepol N."/>
            <person name="Liber J."/>
            <person name="Desiro A."/>
            <person name="Na H."/>
            <person name="Kennedy M."/>
            <person name="Barry K."/>
            <person name="Grigoriev I.V."/>
            <person name="Miller A.N."/>
            <person name="O'Donnell K."/>
            <person name="Stajich J.E."/>
            <person name="Bonito G."/>
        </authorList>
    </citation>
    <scope>NUCLEOTIDE SEQUENCE</scope>
    <source>
        <strain evidence="1">CK1249</strain>
    </source>
</reference>
<accession>A0A9P6IVU9</accession>
<evidence type="ECO:0008006" key="3">
    <source>
        <dbReference type="Google" id="ProtNLM"/>
    </source>
</evidence>
<dbReference type="GO" id="GO:0004842">
    <property type="term" value="F:ubiquitin-protein transferase activity"/>
    <property type="evidence" value="ECO:0007669"/>
    <property type="project" value="InterPro"/>
</dbReference>
<proteinExistence type="predicted"/>
<dbReference type="AlphaFoldDB" id="A0A9P6IVU9"/>
<keyword evidence="2" id="KW-1185">Reference proteome</keyword>
<protein>
    <recommendedName>
        <fullName evidence="3">RBR-type E3 ubiquitin transferase</fullName>
    </recommendedName>
</protein>
<dbReference type="InterPro" id="IPR031127">
    <property type="entry name" value="E3_UB_ligase_RBR"/>
</dbReference>